<keyword evidence="5" id="KW-0547">Nucleotide-binding</keyword>
<dbReference type="Gene3D" id="3.30.565.10">
    <property type="entry name" value="Histidine kinase-like ATPase, C-terminal domain"/>
    <property type="match status" value="1"/>
</dbReference>
<evidence type="ECO:0000313" key="12">
    <source>
        <dbReference type="Proteomes" id="UP001597297"/>
    </source>
</evidence>
<accession>A0ABW5DZC9</accession>
<keyword evidence="12" id="KW-1185">Reference proteome</keyword>
<sequence>MPYRILLSLLLTFFCFTPSLLAEGIEKSVKEMSQDALEKRLEDIDKRLEMIARYSPRTGVGAIGYRTQIQPVSNQKVWIQVDLGEIKEIEEIILVPVLWRDSEHGFLSDAFPEEFTVRLGTSKEDEGQVVASYNISDRVAPRVAPLVISVPKVRAKWVKIEVHNLALWRRTNNYAIQLSEIFIFDAIENVALKKPVSTSGGELNVPSWNKSFLTDGTTPYLMNIPRGKGTVASSSAAKTPPNKHFEFIIDLEEVLPIDRLHLHAVEQSDTAPQSFAGDFGIPHHFRLEGSMTADFTDPKVLLDVQLRSIFEKSTIMMWPFPEHRCRFLRLSVLEPFATELQDSTIYRVGFAEIELISKGSNVAKDKQVTGDFPLSDDKQTFSRYTDGLNLYGTILPMRDWLGELAERHKLEHERPLISQALKSRYARQKRLLWITAWLTVLLGASVAVVLIYTKMLRSREAARIRERIAANLHDELGANLHAIGLLGDMAKRLSDSPKQLNATLDRIRGVTERTGTAAIHCANMMEAEGICENLVEEMRRDASRILADLNHAMSIEGEQKLNQLKRRTRIDLMLFYKECLINIIRHSGATDVKTELTATNQGISLMVEDNGHGYDGQLSKALQRRAKLLGATALIEKSSSGGVRIRLNLTKRKI</sequence>
<comment type="caution">
    <text evidence="11">The sequence shown here is derived from an EMBL/GenBank/DDBJ whole genome shotgun (WGS) entry which is preliminary data.</text>
</comment>
<keyword evidence="4" id="KW-0808">Transferase</keyword>
<evidence type="ECO:0000256" key="2">
    <source>
        <dbReference type="ARBA" id="ARBA00012438"/>
    </source>
</evidence>
<dbReference type="SUPFAM" id="SSF55874">
    <property type="entry name" value="ATPase domain of HSP90 chaperone/DNA topoisomerase II/histidine kinase"/>
    <property type="match status" value="1"/>
</dbReference>
<organism evidence="11 12">
    <name type="scientific">Rubritalea spongiae</name>
    <dbReference type="NCBI Taxonomy" id="430797"/>
    <lineage>
        <taxon>Bacteria</taxon>
        <taxon>Pseudomonadati</taxon>
        <taxon>Verrucomicrobiota</taxon>
        <taxon>Verrucomicrobiia</taxon>
        <taxon>Verrucomicrobiales</taxon>
        <taxon>Rubritaleaceae</taxon>
        <taxon>Rubritalea</taxon>
    </lineage>
</organism>
<keyword evidence="9" id="KW-0472">Membrane</keyword>
<dbReference type="Proteomes" id="UP001597297">
    <property type="component" value="Unassembled WGS sequence"/>
</dbReference>
<keyword evidence="3" id="KW-0597">Phosphoprotein</keyword>
<keyword evidence="9" id="KW-0812">Transmembrane</keyword>
<keyword evidence="8" id="KW-0902">Two-component regulatory system</keyword>
<dbReference type="InterPro" id="IPR036890">
    <property type="entry name" value="HATPase_C_sf"/>
</dbReference>
<evidence type="ECO:0000256" key="4">
    <source>
        <dbReference type="ARBA" id="ARBA00022679"/>
    </source>
</evidence>
<dbReference type="PANTHER" id="PTHR24421">
    <property type="entry name" value="NITRATE/NITRITE SENSOR PROTEIN NARX-RELATED"/>
    <property type="match status" value="1"/>
</dbReference>
<keyword evidence="6 11" id="KW-0418">Kinase</keyword>
<evidence type="ECO:0000256" key="9">
    <source>
        <dbReference type="SAM" id="Phobius"/>
    </source>
</evidence>
<feature type="domain" description="Signal transduction histidine kinase subgroup 3 dimerisation and phosphoacceptor" evidence="10">
    <location>
        <begin position="465"/>
        <end position="512"/>
    </location>
</feature>
<dbReference type="InterPro" id="IPR011712">
    <property type="entry name" value="Sig_transdc_His_kin_sub3_dim/P"/>
</dbReference>
<feature type="transmembrane region" description="Helical" evidence="9">
    <location>
        <begin position="431"/>
        <end position="453"/>
    </location>
</feature>
<dbReference type="InterPro" id="IPR050482">
    <property type="entry name" value="Sensor_HK_TwoCompSys"/>
</dbReference>
<dbReference type="EC" id="2.7.13.3" evidence="2"/>
<evidence type="ECO:0000256" key="6">
    <source>
        <dbReference type="ARBA" id="ARBA00022777"/>
    </source>
</evidence>
<dbReference type="Gene3D" id="2.60.120.260">
    <property type="entry name" value="Galactose-binding domain-like"/>
    <property type="match status" value="1"/>
</dbReference>
<evidence type="ECO:0000256" key="1">
    <source>
        <dbReference type="ARBA" id="ARBA00000085"/>
    </source>
</evidence>
<evidence type="ECO:0000256" key="7">
    <source>
        <dbReference type="ARBA" id="ARBA00022840"/>
    </source>
</evidence>
<evidence type="ECO:0000259" key="10">
    <source>
        <dbReference type="Pfam" id="PF07730"/>
    </source>
</evidence>
<dbReference type="Gene3D" id="1.20.5.1930">
    <property type="match status" value="1"/>
</dbReference>
<keyword evidence="7" id="KW-0067">ATP-binding</keyword>
<dbReference type="RefSeq" id="WP_377094213.1">
    <property type="nucleotide sequence ID" value="NZ_JBHSJM010000001.1"/>
</dbReference>
<proteinExistence type="predicted"/>
<keyword evidence="9" id="KW-1133">Transmembrane helix</keyword>
<dbReference type="Pfam" id="PF07730">
    <property type="entry name" value="HisKA_3"/>
    <property type="match status" value="1"/>
</dbReference>
<dbReference type="EMBL" id="JBHUJC010000012">
    <property type="protein sequence ID" value="MFD2275687.1"/>
    <property type="molecule type" value="Genomic_DNA"/>
</dbReference>
<evidence type="ECO:0000256" key="5">
    <source>
        <dbReference type="ARBA" id="ARBA00022741"/>
    </source>
</evidence>
<reference evidence="12" key="1">
    <citation type="journal article" date="2019" name="Int. J. Syst. Evol. Microbiol.">
        <title>The Global Catalogue of Microorganisms (GCM) 10K type strain sequencing project: providing services to taxonomists for standard genome sequencing and annotation.</title>
        <authorList>
            <consortium name="The Broad Institute Genomics Platform"/>
            <consortium name="The Broad Institute Genome Sequencing Center for Infectious Disease"/>
            <person name="Wu L."/>
            <person name="Ma J."/>
        </authorList>
    </citation>
    <scope>NUCLEOTIDE SEQUENCE [LARGE SCALE GENOMIC DNA]</scope>
    <source>
        <strain evidence="12">JCM 16545</strain>
    </source>
</reference>
<evidence type="ECO:0000313" key="11">
    <source>
        <dbReference type="EMBL" id="MFD2275687.1"/>
    </source>
</evidence>
<evidence type="ECO:0000256" key="3">
    <source>
        <dbReference type="ARBA" id="ARBA00022553"/>
    </source>
</evidence>
<protein>
    <recommendedName>
        <fullName evidence="2">histidine kinase</fullName>
        <ecNumber evidence="2">2.7.13.3</ecNumber>
    </recommendedName>
</protein>
<evidence type="ECO:0000256" key="8">
    <source>
        <dbReference type="ARBA" id="ARBA00023012"/>
    </source>
</evidence>
<gene>
    <name evidence="11" type="ORF">ACFSQZ_04325</name>
</gene>
<dbReference type="PANTHER" id="PTHR24421:SF10">
    <property type="entry name" value="NITRATE_NITRITE SENSOR PROTEIN NARQ"/>
    <property type="match status" value="1"/>
</dbReference>
<comment type="catalytic activity">
    <reaction evidence="1">
        <text>ATP + protein L-histidine = ADP + protein N-phospho-L-histidine.</text>
        <dbReference type="EC" id="2.7.13.3"/>
    </reaction>
</comment>
<name>A0ABW5DZC9_9BACT</name>
<dbReference type="GO" id="GO:0016301">
    <property type="term" value="F:kinase activity"/>
    <property type="evidence" value="ECO:0007669"/>
    <property type="project" value="UniProtKB-KW"/>
</dbReference>